<dbReference type="AlphaFoldDB" id="A0A6F8YWZ5"/>
<dbReference type="KEGG" id="psuu:Psuf_079700"/>
<dbReference type="Proteomes" id="UP000503011">
    <property type="component" value="Chromosome"/>
</dbReference>
<organism evidence="1 2">
    <name type="scientific">Phytohabitans suffuscus</name>
    <dbReference type="NCBI Taxonomy" id="624315"/>
    <lineage>
        <taxon>Bacteria</taxon>
        <taxon>Bacillati</taxon>
        <taxon>Actinomycetota</taxon>
        <taxon>Actinomycetes</taxon>
        <taxon>Micromonosporales</taxon>
        <taxon>Micromonosporaceae</taxon>
    </lineage>
</organism>
<protein>
    <submittedName>
        <fullName evidence="1">Uncharacterized protein</fullName>
    </submittedName>
</protein>
<name>A0A6F8YWZ5_9ACTN</name>
<dbReference type="EMBL" id="AP022871">
    <property type="protein sequence ID" value="BCB90657.1"/>
    <property type="molecule type" value="Genomic_DNA"/>
</dbReference>
<reference evidence="1 2" key="1">
    <citation type="submission" date="2020-03" db="EMBL/GenBank/DDBJ databases">
        <title>Whole genome shotgun sequence of Phytohabitans suffuscus NBRC 105367.</title>
        <authorList>
            <person name="Komaki H."/>
            <person name="Tamura T."/>
        </authorList>
    </citation>
    <scope>NUCLEOTIDE SEQUENCE [LARGE SCALE GENOMIC DNA]</scope>
    <source>
        <strain evidence="1 2">NBRC 105367</strain>
    </source>
</reference>
<evidence type="ECO:0000313" key="2">
    <source>
        <dbReference type="Proteomes" id="UP000503011"/>
    </source>
</evidence>
<reference evidence="1 2" key="2">
    <citation type="submission" date="2020-03" db="EMBL/GenBank/DDBJ databases">
        <authorList>
            <person name="Ichikawa N."/>
            <person name="Kimura A."/>
            <person name="Kitahashi Y."/>
            <person name="Uohara A."/>
        </authorList>
    </citation>
    <scope>NUCLEOTIDE SEQUENCE [LARGE SCALE GENOMIC DNA]</scope>
    <source>
        <strain evidence="1 2">NBRC 105367</strain>
    </source>
</reference>
<accession>A0A6F8YWZ5</accession>
<evidence type="ECO:0000313" key="1">
    <source>
        <dbReference type="EMBL" id="BCB90657.1"/>
    </source>
</evidence>
<gene>
    <name evidence="1" type="ORF">Psuf_079700</name>
</gene>
<keyword evidence="2" id="KW-1185">Reference proteome</keyword>
<sequence>MAWYLPVRMGSATVLAVTDVHPAQWEADTCSVCPAQLLHAGEFDVIDRPGPDSRYEPARGYRVNVHTGAPTCVHPYRVGLPPAAYASAGVPVPEILDEPPAPTPAALALPVDVTDLEGWLIAVLRDAGPDRMYGALAAAETEAAARFPERTVVAALRRVLSVELARGR</sequence>
<proteinExistence type="predicted"/>